<dbReference type="Proteomes" id="UP000248764">
    <property type="component" value="Unassembled WGS sequence"/>
</dbReference>
<evidence type="ECO:0000256" key="2">
    <source>
        <dbReference type="SAM" id="Phobius"/>
    </source>
</evidence>
<keyword evidence="2" id="KW-0472">Membrane</keyword>
<organism evidence="3 4">
    <name type="scientific">Jiangella anatolica</name>
    <dbReference type="NCBI Taxonomy" id="2670374"/>
    <lineage>
        <taxon>Bacteria</taxon>
        <taxon>Bacillati</taxon>
        <taxon>Actinomycetota</taxon>
        <taxon>Actinomycetes</taxon>
        <taxon>Jiangellales</taxon>
        <taxon>Jiangellaceae</taxon>
        <taxon>Jiangella</taxon>
    </lineage>
</organism>
<keyword evidence="4" id="KW-1185">Reference proteome</keyword>
<protein>
    <submittedName>
        <fullName evidence="3">Uncharacterized protein</fullName>
    </submittedName>
</protein>
<keyword evidence="2" id="KW-1133">Transmembrane helix</keyword>
<gene>
    <name evidence="3" type="ORF">C1I92_10600</name>
</gene>
<reference evidence="3 4" key="1">
    <citation type="submission" date="2018-01" db="EMBL/GenBank/DDBJ databases">
        <title>Draft genome sequence of Jiangella sp. GTF31.</title>
        <authorList>
            <person name="Sahin N."/>
            <person name="Ay H."/>
            <person name="Saygin H."/>
        </authorList>
    </citation>
    <scope>NUCLEOTIDE SEQUENCE [LARGE SCALE GENOMIC DNA]</scope>
    <source>
        <strain evidence="3 4">GTF31</strain>
    </source>
</reference>
<dbReference type="RefSeq" id="WP_111254635.1">
    <property type="nucleotide sequence ID" value="NZ_POTW01000020.1"/>
</dbReference>
<comment type="caution">
    <text evidence="3">The sequence shown here is derived from an EMBL/GenBank/DDBJ whole genome shotgun (WGS) entry which is preliminary data.</text>
</comment>
<evidence type="ECO:0000256" key="1">
    <source>
        <dbReference type="SAM" id="MobiDB-lite"/>
    </source>
</evidence>
<dbReference type="EMBL" id="POTW01000020">
    <property type="protein sequence ID" value="PZF83906.1"/>
    <property type="molecule type" value="Genomic_DNA"/>
</dbReference>
<evidence type="ECO:0000313" key="4">
    <source>
        <dbReference type="Proteomes" id="UP000248764"/>
    </source>
</evidence>
<feature type="region of interest" description="Disordered" evidence="1">
    <location>
        <begin position="31"/>
        <end position="60"/>
    </location>
</feature>
<name>A0A2W2CE29_9ACTN</name>
<accession>A0A2W2CE29</accession>
<dbReference type="Pfam" id="PF19650">
    <property type="entry name" value="DUF6153"/>
    <property type="match status" value="1"/>
</dbReference>
<evidence type="ECO:0000313" key="3">
    <source>
        <dbReference type="EMBL" id="PZF83906.1"/>
    </source>
</evidence>
<dbReference type="InterPro" id="IPR046151">
    <property type="entry name" value="DUF6153"/>
</dbReference>
<keyword evidence="2" id="KW-0812">Transmembrane</keyword>
<feature type="transmembrane region" description="Helical" evidence="2">
    <location>
        <begin position="80"/>
        <end position="101"/>
    </location>
</feature>
<sequence length="142" mass="14963">MRIRRHAIRLLAVAALVLGIVLMHHVARSGHEAAASEQPSAGMSTSMSMSMSMSMSPQADPGCDCPPGAGDHDQPSGHGLLHLCLAVLTAAAAALAGWLLLATRPIAVLPREWRPGAWRRAERGPPRPHGSALLVSLCVMRT</sequence>
<proteinExistence type="predicted"/>
<feature type="compositionally biased region" description="Low complexity" evidence="1">
    <location>
        <begin position="43"/>
        <end position="56"/>
    </location>
</feature>
<dbReference type="AlphaFoldDB" id="A0A2W2CE29"/>